<name>A0ABW2RNC3_9BACL</name>
<gene>
    <name evidence="2" type="ORF">ACFQNG_15270</name>
</gene>
<evidence type="ECO:0000256" key="1">
    <source>
        <dbReference type="SAM" id="MobiDB-lite"/>
    </source>
</evidence>
<dbReference type="Proteomes" id="UP001596500">
    <property type="component" value="Unassembled WGS sequence"/>
</dbReference>
<accession>A0ABW2RNC3</accession>
<reference evidence="3" key="1">
    <citation type="journal article" date="2019" name="Int. J. Syst. Evol. Microbiol.">
        <title>The Global Catalogue of Microorganisms (GCM) 10K type strain sequencing project: providing services to taxonomists for standard genome sequencing and annotation.</title>
        <authorList>
            <consortium name="The Broad Institute Genomics Platform"/>
            <consortium name="The Broad Institute Genome Sequencing Center for Infectious Disease"/>
            <person name="Wu L."/>
            <person name="Ma J."/>
        </authorList>
    </citation>
    <scope>NUCLEOTIDE SEQUENCE [LARGE SCALE GENOMIC DNA]</scope>
    <source>
        <strain evidence="3">CGMCC 1.12942</strain>
    </source>
</reference>
<protein>
    <submittedName>
        <fullName evidence="2">Uncharacterized protein</fullName>
    </submittedName>
</protein>
<evidence type="ECO:0000313" key="2">
    <source>
        <dbReference type="EMBL" id="MFC7442448.1"/>
    </source>
</evidence>
<dbReference type="RefSeq" id="WP_379866332.1">
    <property type="nucleotide sequence ID" value="NZ_JBHTBW010000050.1"/>
</dbReference>
<feature type="compositionally biased region" description="Basic residues" evidence="1">
    <location>
        <begin position="158"/>
        <end position="171"/>
    </location>
</feature>
<proteinExistence type="predicted"/>
<feature type="region of interest" description="Disordered" evidence="1">
    <location>
        <begin position="148"/>
        <end position="171"/>
    </location>
</feature>
<sequence>MPIQVRDFQAVMQNTKSGDVVLRTVTSDAEVEVARIEFAELKRGETVELKGEFLLYNEVPHPFELETRIYRTSRTSQVNKELYRLRETLGCGSIASTSSAFLYFIDQISENHAQVTYTVTATIHSDAIEQVDLKLPLSFAGTVYSPHVPKAATSPNPHKYRTRTRMPRHRR</sequence>
<dbReference type="EMBL" id="JBHTBW010000050">
    <property type="protein sequence ID" value="MFC7442448.1"/>
    <property type="molecule type" value="Genomic_DNA"/>
</dbReference>
<evidence type="ECO:0000313" key="3">
    <source>
        <dbReference type="Proteomes" id="UP001596500"/>
    </source>
</evidence>
<keyword evidence="3" id="KW-1185">Reference proteome</keyword>
<organism evidence="2 3">
    <name type="scientific">Laceyella putida</name>
    <dbReference type="NCBI Taxonomy" id="110101"/>
    <lineage>
        <taxon>Bacteria</taxon>
        <taxon>Bacillati</taxon>
        <taxon>Bacillota</taxon>
        <taxon>Bacilli</taxon>
        <taxon>Bacillales</taxon>
        <taxon>Thermoactinomycetaceae</taxon>
        <taxon>Laceyella</taxon>
    </lineage>
</organism>
<comment type="caution">
    <text evidence="2">The sequence shown here is derived from an EMBL/GenBank/DDBJ whole genome shotgun (WGS) entry which is preliminary data.</text>
</comment>